<dbReference type="SMART" id="SM00028">
    <property type="entry name" value="TPR"/>
    <property type="match status" value="3"/>
</dbReference>
<keyword evidence="3 4" id="KW-0802">TPR repeat</keyword>
<feature type="repeat" description="TPR" evidence="4">
    <location>
        <begin position="248"/>
        <end position="282"/>
    </location>
</feature>
<dbReference type="FunFam" id="1.25.40.10:FF:000330">
    <property type="entry name" value="Tetratricopeptide repeat (TPR)-like superfamily protein"/>
    <property type="match status" value="1"/>
</dbReference>
<keyword evidence="8" id="KW-1185">Reference proteome</keyword>
<organism evidence="7 8">
    <name type="scientific">Dipteronia sinensis</name>
    <dbReference type="NCBI Taxonomy" id="43782"/>
    <lineage>
        <taxon>Eukaryota</taxon>
        <taxon>Viridiplantae</taxon>
        <taxon>Streptophyta</taxon>
        <taxon>Embryophyta</taxon>
        <taxon>Tracheophyta</taxon>
        <taxon>Spermatophyta</taxon>
        <taxon>Magnoliopsida</taxon>
        <taxon>eudicotyledons</taxon>
        <taxon>Gunneridae</taxon>
        <taxon>Pentapetalae</taxon>
        <taxon>rosids</taxon>
        <taxon>malvids</taxon>
        <taxon>Sapindales</taxon>
        <taxon>Sapindaceae</taxon>
        <taxon>Hippocastanoideae</taxon>
        <taxon>Acereae</taxon>
        <taxon>Dipteronia</taxon>
    </lineage>
</organism>
<proteinExistence type="inferred from homology"/>
<dbReference type="InterPro" id="IPR019734">
    <property type="entry name" value="TPR_rpt"/>
</dbReference>
<dbReference type="InterPro" id="IPR011990">
    <property type="entry name" value="TPR-like_helical_dom_sf"/>
</dbReference>
<feature type="repeat" description="TPR" evidence="4">
    <location>
        <begin position="214"/>
        <end position="247"/>
    </location>
</feature>
<evidence type="ECO:0000256" key="2">
    <source>
        <dbReference type="ARBA" id="ARBA00022737"/>
    </source>
</evidence>
<keyword evidence="2" id="KW-0677">Repeat</keyword>
<feature type="region of interest" description="Disordered" evidence="5">
    <location>
        <begin position="297"/>
        <end position="340"/>
    </location>
</feature>
<dbReference type="PANTHER" id="PTHR45831:SF2">
    <property type="entry name" value="LD24721P"/>
    <property type="match status" value="1"/>
</dbReference>
<name>A0AAE0EJH7_9ROSI</name>
<evidence type="ECO:0000256" key="5">
    <source>
        <dbReference type="SAM" id="MobiDB-lite"/>
    </source>
</evidence>
<evidence type="ECO:0000256" key="3">
    <source>
        <dbReference type="ARBA" id="ARBA00022803"/>
    </source>
</evidence>
<accession>A0AAE0EJH7</accession>
<feature type="compositionally biased region" description="Polar residues" evidence="5">
    <location>
        <begin position="302"/>
        <end position="325"/>
    </location>
</feature>
<dbReference type="Pfam" id="PF00515">
    <property type="entry name" value="TPR_1"/>
    <property type="match status" value="1"/>
</dbReference>
<evidence type="ECO:0000313" key="8">
    <source>
        <dbReference type="Proteomes" id="UP001281410"/>
    </source>
</evidence>
<feature type="domain" description="SGTA homodimerisation" evidence="6">
    <location>
        <begin position="16"/>
        <end position="72"/>
    </location>
</feature>
<dbReference type="Pfam" id="PF16546">
    <property type="entry name" value="SGTA_dimer"/>
    <property type="match status" value="1"/>
</dbReference>
<dbReference type="PROSITE" id="PS50005">
    <property type="entry name" value="TPR"/>
    <property type="match status" value="2"/>
</dbReference>
<dbReference type="GO" id="GO:0016020">
    <property type="term" value="C:membrane"/>
    <property type="evidence" value="ECO:0007669"/>
    <property type="project" value="TreeGrafter"/>
</dbReference>
<protein>
    <recommendedName>
        <fullName evidence="6">SGTA homodimerisation domain-containing protein</fullName>
    </recommendedName>
</protein>
<comment type="similarity">
    <text evidence="1">Belongs to the SGT family.</text>
</comment>
<dbReference type="GO" id="GO:0006620">
    <property type="term" value="P:post-translational protein targeting to endoplasmic reticulum membrane"/>
    <property type="evidence" value="ECO:0007669"/>
    <property type="project" value="TreeGrafter"/>
</dbReference>
<evidence type="ECO:0000256" key="1">
    <source>
        <dbReference type="ARBA" id="ARBA00008175"/>
    </source>
</evidence>
<evidence type="ECO:0000313" key="7">
    <source>
        <dbReference type="EMBL" id="KAK3230646.1"/>
    </source>
</evidence>
<dbReference type="GO" id="GO:0060090">
    <property type="term" value="F:molecular adaptor activity"/>
    <property type="evidence" value="ECO:0007669"/>
    <property type="project" value="TreeGrafter"/>
</dbReference>
<dbReference type="EMBL" id="JANJYJ010000001">
    <property type="protein sequence ID" value="KAK3230646.1"/>
    <property type="molecule type" value="Genomic_DNA"/>
</dbReference>
<comment type="caution">
    <text evidence="7">The sequence shown here is derived from an EMBL/GenBank/DDBJ whole genome shotgun (WGS) entry which is preliminary data.</text>
</comment>
<reference evidence="7" key="1">
    <citation type="journal article" date="2023" name="Plant J.">
        <title>Genome sequences and population genomics provide insights into the demographic history, inbreeding, and mutation load of two 'living fossil' tree species of Dipteronia.</title>
        <authorList>
            <person name="Feng Y."/>
            <person name="Comes H.P."/>
            <person name="Chen J."/>
            <person name="Zhu S."/>
            <person name="Lu R."/>
            <person name="Zhang X."/>
            <person name="Li P."/>
            <person name="Qiu J."/>
            <person name="Olsen K.M."/>
            <person name="Qiu Y."/>
        </authorList>
    </citation>
    <scope>NUCLEOTIDE SEQUENCE</scope>
    <source>
        <strain evidence="7">NBL</strain>
    </source>
</reference>
<dbReference type="InterPro" id="IPR032374">
    <property type="entry name" value="SGTA_dimer"/>
</dbReference>
<evidence type="ECO:0000256" key="4">
    <source>
        <dbReference type="PROSITE-ProRule" id="PRU00339"/>
    </source>
</evidence>
<dbReference type="InterPro" id="IPR047150">
    <property type="entry name" value="SGT"/>
</dbReference>
<dbReference type="AlphaFoldDB" id="A0AAE0EJH7"/>
<dbReference type="Proteomes" id="UP001281410">
    <property type="component" value="Unassembled WGS sequence"/>
</dbReference>
<dbReference type="Gene3D" id="1.25.40.10">
    <property type="entry name" value="Tetratricopeptide repeat domain"/>
    <property type="match status" value="1"/>
</dbReference>
<dbReference type="SUPFAM" id="SSF48452">
    <property type="entry name" value="TPR-like"/>
    <property type="match status" value="1"/>
</dbReference>
<dbReference type="InterPro" id="IPR013105">
    <property type="entry name" value="TPR_2"/>
</dbReference>
<sequence length="459" mass="50476">MAELKLKLKSDSPLSRRIVRSFVDFLNSVEPAPGVDLEGLEVARECLTEVFKLDSPSPEAETKPDSLIDIYKSLEASGHGATAVGAPSSSSAHNVADVNISEDSKPMDVDRMREPHSTGVSRDELFGQFISALEKIHYFKTLPDGSDDTSQVDKASRLFHEALNEMEGSGSQAYNLKNLAETFKSQGNRDMQLKLYSDAIELYSFAIALCENIAVYYCNRAAAYTQIQKYTEAISDCLKSIEIDPTYSKAYSRLGLAYYTQGNYSDAIEKGFKRVLQLDPNNESVKENIRMAEQKLREEQQWGGQDHQSTSSSHNNQESDQSTAGFRSRGIPPSFTMPFNPADFTSMFTNVAANMHQGQPSQNRQREDSNIGGALPADFANMFTNMAANMHQGQPSQNRQGEDSNIGESGEPGILGGNINVNFGDMPEDLSGTLRSMMEMFSGASSQGNSQNTDTMNGR</sequence>
<dbReference type="PANTHER" id="PTHR45831">
    <property type="entry name" value="LD24721P"/>
    <property type="match status" value="1"/>
</dbReference>
<gene>
    <name evidence="7" type="ORF">Dsin_002527</name>
</gene>
<feature type="region of interest" description="Disordered" evidence="5">
    <location>
        <begin position="391"/>
        <end position="421"/>
    </location>
</feature>
<dbReference type="Pfam" id="PF07719">
    <property type="entry name" value="TPR_2"/>
    <property type="match status" value="1"/>
</dbReference>
<dbReference type="GO" id="GO:0072380">
    <property type="term" value="C:TRC complex"/>
    <property type="evidence" value="ECO:0007669"/>
    <property type="project" value="TreeGrafter"/>
</dbReference>
<dbReference type="Gene3D" id="1.20.5.420">
    <property type="entry name" value="Immunoglobulin FC, subunit C"/>
    <property type="match status" value="1"/>
</dbReference>
<evidence type="ECO:0000259" key="6">
    <source>
        <dbReference type="Pfam" id="PF16546"/>
    </source>
</evidence>